<feature type="coiled-coil region" evidence="4">
    <location>
        <begin position="10"/>
        <end position="37"/>
    </location>
</feature>
<keyword evidence="4" id="KW-0175">Coiled coil</keyword>
<name>A0ABQ9DZP4_TEGGR</name>
<dbReference type="InterPro" id="IPR002547">
    <property type="entry name" value="tRNA-bd_dom"/>
</dbReference>
<keyword evidence="8" id="KW-1185">Reference proteome</keyword>
<sequence length="279" mass="30414">MIRMASASVLQRMSQRAKQAEEIIAVLKTQIQDLRQSAVKQVPLPAKKSVVQFSEAKLPTETATTTNNVPKPTQEAKPKAEKKEKKASEAAKTPDDAGEPKAKKGKTNKAPAGEERMDVSRLSFKVGKIVQVEKHPDADSLYVEQVDLGEGRNRTVVSGLVKHIPIEQMQDKVAVFMINLKPAKMRGILSEAMIMCASTPEKVEILNPPAGSVIGDVVRARGFSDEPDAMLSPKKKVWETLKPDLRTDFNKVAAYKGAPLEVEGKGQVTAPTLADVQIQ</sequence>
<dbReference type="PANTHER" id="PTHR11586">
    <property type="entry name" value="TRNA-AMINOACYLATION COFACTOR ARC1 FAMILY MEMBER"/>
    <property type="match status" value="1"/>
</dbReference>
<evidence type="ECO:0000256" key="4">
    <source>
        <dbReference type="SAM" id="Coils"/>
    </source>
</evidence>
<proteinExistence type="predicted"/>
<gene>
    <name evidence="7" type="ORF">KUTeg_024916</name>
</gene>
<dbReference type="InterPro" id="IPR012340">
    <property type="entry name" value="NA-bd_OB-fold"/>
</dbReference>
<reference evidence="7 8" key="1">
    <citation type="submission" date="2022-12" db="EMBL/GenBank/DDBJ databases">
        <title>Chromosome-level genome of Tegillarca granosa.</title>
        <authorList>
            <person name="Kim J."/>
        </authorList>
    </citation>
    <scope>NUCLEOTIDE SEQUENCE [LARGE SCALE GENOMIC DNA]</scope>
    <source>
        <strain evidence="7">Teg-2019</strain>
        <tissue evidence="7">Adductor muscle</tissue>
    </source>
</reference>
<evidence type="ECO:0000256" key="3">
    <source>
        <dbReference type="PROSITE-ProRule" id="PRU00209"/>
    </source>
</evidence>
<dbReference type="EMBL" id="JARBDR010000923">
    <property type="protein sequence ID" value="KAJ8298385.1"/>
    <property type="molecule type" value="Genomic_DNA"/>
</dbReference>
<feature type="domain" description="TRNA-binding" evidence="6">
    <location>
        <begin position="118"/>
        <end position="219"/>
    </location>
</feature>
<dbReference type="Proteomes" id="UP001217089">
    <property type="component" value="Unassembled WGS sequence"/>
</dbReference>
<evidence type="ECO:0000256" key="5">
    <source>
        <dbReference type="SAM" id="MobiDB-lite"/>
    </source>
</evidence>
<evidence type="ECO:0000256" key="2">
    <source>
        <dbReference type="ARBA" id="ARBA00022884"/>
    </source>
</evidence>
<dbReference type="CDD" id="cd02799">
    <property type="entry name" value="tRNA_bind_EMAP-II_like"/>
    <property type="match status" value="1"/>
</dbReference>
<evidence type="ECO:0000313" key="7">
    <source>
        <dbReference type="EMBL" id="KAJ8298385.1"/>
    </source>
</evidence>
<organism evidence="7 8">
    <name type="scientific">Tegillarca granosa</name>
    <name type="common">Malaysian cockle</name>
    <name type="synonym">Anadara granosa</name>
    <dbReference type="NCBI Taxonomy" id="220873"/>
    <lineage>
        <taxon>Eukaryota</taxon>
        <taxon>Metazoa</taxon>
        <taxon>Spiralia</taxon>
        <taxon>Lophotrochozoa</taxon>
        <taxon>Mollusca</taxon>
        <taxon>Bivalvia</taxon>
        <taxon>Autobranchia</taxon>
        <taxon>Pteriomorphia</taxon>
        <taxon>Arcoida</taxon>
        <taxon>Arcoidea</taxon>
        <taxon>Arcidae</taxon>
        <taxon>Tegillarca</taxon>
    </lineage>
</organism>
<evidence type="ECO:0000259" key="6">
    <source>
        <dbReference type="PROSITE" id="PS50886"/>
    </source>
</evidence>
<dbReference type="PROSITE" id="PS50886">
    <property type="entry name" value="TRBD"/>
    <property type="match status" value="1"/>
</dbReference>
<feature type="compositionally biased region" description="Basic and acidic residues" evidence="5">
    <location>
        <begin position="74"/>
        <end position="102"/>
    </location>
</feature>
<keyword evidence="1 3" id="KW-0820">tRNA-binding</keyword>
<dbReference type="SUPFAM" id="SSF50249">
    <property type="entry name" value="Nucleic acid-binding proteins"/>
    <property type="match status" value="1"/>
</dbReference>
<comment type="caution">
    <text evidence="7">The sequence shown here is derived from an EMBL/GenBank/DDBJ whole genome shotgun (WGS) entry which is preliminary data.</text>
</comment>
<feature type="region of interest" description="Disordered" evidence="5">
    <location>
        <begin position="61"/>
        <end position="116"/>
    </location>
</feature>
<accession>A0ABQ9DZP4</accession>
<dbReference type="Gene3D" id="2.40.50.140">
    <property type="entry name" value="Nucleic acid-binding proteins"/>
    <property type="match status" value="1"/>
</dbReference>
<dbReference type="Pfam" id="PF01588">
    <property type="entry name" value="tRNA_bind"/>
    <property type="match status" value="1"/>
</dbReference>
<dbReference type="InterPro" id="IPR051270">
    <property type="entry name" value="Tyrosine-tRNA_ligase_regulator"/>
</dbReference>
<dbReference type="PANTHER" id="PTHR11586:SF33">
    <property type="entry name" value="AMINOACYL TRNA SYNTHASE COMPLEX-INTERACTING MULTIFUNCTIONAL PROTEIN 1"/>
    <property type="match status" value="1"/>
</dbReference>
<protein>
    <recommendedName>
        <fullName evidence="6">tRNA-binding domain-containing protein</fullName>
    </recommendedName>
</protein>
<evidence type="ECO:0000313" key="8">
    <source>
        <dbReference type="Proteomes" id="UP001217089"/>
    </source>
</evidence>
<keyword evidence="2 3" id="KW-0694">RNA-binding</keyword>
<evidence type="ECO:0000256" key="1">
    <source>
        <dbReference type="ARBA" id="ARBA00022555"/>
    </source>
</evidence>